<proteinExistence type="predicted"/>
<gene>
    <name evidence="1" type="ORF">HNR57_005337</name>
</gene>
<reference evidence="1 2" key="1">
    <citation type="submission" date="2020-08" db="EMBL/GenBank/DDBJ databases">
        <title>Genomic Encyclopedia of Type Strains, Phase IV (KMG-IV): sequencing the most valuable type-strain genomes for metagenomic binning, comparative biology and taxonomic classification.</title>
        <authorList>
            <person name="Goeker M."/>
        </authorList>
    </citation>
    <scope>NUCLEOTIDE SEQUENCE [LARGE SCALE GENOMIC DNA]</scope>
    <source>
        <strain evidence="1 2">DSM 43350</strain>
    </source>
</reference>
<sequence>MALERTSRLEVSDFPDKANSLAAEALTIESRIRQSAGARAGA</sequence>
<dbReference type="AlphaFoldDB" id="A0A7W9TEX8"/>
<evidence type="ECO:0000313" key="1">
    <source>
        <dbReference type="EMBL" id="MBB6079394.1"/>
    </source>
</evidence>
<dbReference type="EMBL" id="JACHGV010000008">
    <property type="protein sequence ID" value="MBB6079394.1"/>
    <property type="molecule type" value="Genomic_DNA"/>
</dbReference>
<protein>
    <submittedName>
        <fullName evidence="1">Uncharacterized protein</fullName>
    </submittedName>
</protein>
<name>A0A7W9TEX8_9ACTN</name>
<organism evidence="1 2">
    <name type="scientific">Streptomyces paradoxus</name>
    <dbReference type="NCBI Taxonomy" id="66375"/>
    <lineage>
        <taxon>Bacteria</taxon>
        <taxon>Bacillati</taxon>
        <taxon>Actinomycetota</taxon>
        <taxon>Actinomycetes</taxon>
        <taxon>Kitasatosporales</taxon>
        <taxon>Streptomycetaceae</taxon>
        <taxon>Streptomyces</taxon>
    </lineage>
</organism>
<comment type="caution">
    <text evidence="1">The sequence shown here is derived from an EMBL/GenBank/DDBJ whole genome shotgun (WGS) entry which is preliminary data.</text>
</comment>
<accession>A0A7W9TEX8</accession>
<evidence type="ECO:0000313" key="2">
    <source>
        <dbReference type="Proteomes" id="UP000591537"/>
    </source>
</evidence>
<dbReference type="RefSeq" id="WP_281403914.1">
    <property type="nucleotide sequence ID" value="NZ_BAAARS010000009.1"/>
</dbReference>
<dbReference type="Proteomes" id="UP000591537">
    <property type="component" value="Unassembled WGS sequence"/>
</dbReference>
<keyword evidence="2" id="KW-1185">Reference proteome</keyword>